<evidence type="ECO:0000256" key="1">
    <source>
        <dbReference type="SAM" id="MobiDB-lite"/>
    </source>
</evidence>
<keyword evidence="4" id="KW-1185">Reference proteome</keyword>
<keyword evidence="2" id="KW-0732">Signal</keyword>
<feature type="chain" id="PRO_5039522646" evidence="2">
    <location>
        <begin position="31"/>
        <end position="441"/>
    </location>
</feature>
<sequence>MTRRTRRTALASGLTALALVAALTSGGCSAERRDTLVVLGPWTGAEGIAFEAMLKRLDDGTGKTYAYRGTRSLRETLVAQLEAGDPPDVAVLNSLGELTEYARGNRLEPLDTPGHPPWAPRIDVNGSRHTYWVPLKVDLKSLVWSKKNKGSEGNKGGAGNPRWCVGLASQATSGWPGTDWIEDLVLHRSGPDVYARWASGRLSWRSAAVRGAWTAWARLLGERSKKSVDLSLTTSYEGTRDPDAERPRPRGLLNSPELDCTHEHQSAFIRYLYANAKGKGGAKEGGGVRVDPSARFLPGPAAHDGAYEVAGDMAAAFRGGPAARELVERLSGGAARRLWHEEAEPELRPFFPGAGDPRPTDPGGDEVAAILTGGAKALCFDASDAMPPALRDAFHRAVLRYFRDPSAARLDTLLGQLDTVRAETGGGTLAPDLLCAPPAPG</sequence>
<dbReference type="PROSITE" id="PS51257">
    <property type="entry name" value="PROKAR_LIPOPROTEIN"/>
    <property type="match status" value="1"/>
</dbReference>
<organism evidence="3 4">
    <name type="scientific">Streptomyces alboflavus</name>
    <dbReference type="NCBI Taxonomy" id="67267"/>
    <lineage>
        <taxon>Bacteria</taxon>
        <taxon>Bacillati</taxon>
        <taxon>Actinomycetota</taxon>
        <taxon>Actinomycetes</taxon>
        <taxon>Kitasatosporales</taxon>
        <taxon>Streptomycetaceae</taxon>
        <taxon>Streptomyces</taxon>
    </lineage>
</organism>
<dbReference type="EMBL" id="CP021748">
    <property type="protein sequence ID" value="ARX84184.1"/>
    <property type="molecule type" value="Genomic_DNA"/>
</dbReference>
<evidence type="ECO:0000313" key="3">
    <source>
        <dbReference type="EMBL" id="ARX84184.1"/>
    </source>
</evidence>
<dbReference type="AlphaFoldDB" id="A0A1Z1WCL9"/>
<feature type="compositionally biased region" description="Basic and acidic residues" evidence="1">
    <location>
        <begin position="238"/>
        <end position="248"/>
    </location>
</feature>
<dbReference type="OrthoDB" id="8663148at2"/>
<feature type="signal peptide" evidence="2">
    <location>
        <begin position="1"/>
        <end position="30"/>
    </location>
</feature>
<dbReference type="KEGG" id="salf:SMD44_03622"/>
<dbReference type="Proteomes" id="UP000195880">
    <property type="component" value="Chromosome"/>
</dbReference>
<name>A0A1Z1WCL9_9ACTN</name>
<reference evidence="3 4" key="1">
    <citation type="submission" date="2017-05" db="EMBL/GenBank/DDBJ databases">
        <title>Streptomyces alboflavus Genome sequencing and assembly.</title>
        <authorList>
            <person name="Wang Y."/>
            <person name="Du B."/>
            <person name="Ding Y."/>
            <person name="Liu H."/>
            <person name="Hou Q."/>
            <person name="Liu K."/>
            <person name="Wang C."/>
            <person name="Yao L."/>
        </authorList>
    </citation>
    <scope>NUCLEOTIDE SEQUENCE [LARGE SCALE GENOMIC DNA]</scope>
    <source>
        <strain evidence="3 4">MDJK44</strain>
    </source>
</reference>
<dbReference type="RefSeq" id="WP_087884518.1">
    <property type="nucleotide sequence ID" value="NZ_CP021748.1"/>
</dbReference>
<evidence type="ECO:0000313" key="4">
    <source>
        <dbReference type="Proteomes" id="UP000195880"/>
    </source>
</evidence>
<dbReference type="eggNOG" id="COG1653">
    <property type="taxonomic scope" value="Bacteria"/>
</dbReference>
<gene>
    <name evidence="3" type="primary">aglE</name>
    <name evidence="3" type="ORF">SMD44_03622</name>
</gene>
<dbReference type="SUPFAM" id="SSF53850">
    <property type="entry name" value="Periplasmic binding protein-like II"/>
    <property type="match status" value="1"/>
</dbReference>
<accession>A0A1Z1WCL9</accession>
<dbReference type="Gene3D" id="3.40.190.10">
    <property type="entry name" value="Periplasmic binding protein-like II"/>
    <property type="match status" value="2"/>
</dbReference>
<proteinExistence type="predicted"/>
<protein>
    <submittedName>
        <fullName evidence="3">Putative Alpha-glucosides-binding periplasmic protein AglE</fullName>
    </submittedName>
</protein>
<dbReference type="STRING" id="67267.GCA_000716675_06443"/>
<feature type="region of interest" description="Disordered" evidence="1">
    <location>
        <begin position="233"/>
        <end position="255"/>
    </location>
</feature>
<evidence type="ECO:0000256" key="2">
    <source>
        <dbReference type="SAM" id="SignalP"/>
    </source>
</evidence>